<keyword evidence="4 7" id="KW-0812">Transmembrane</keyword>
<dbReference type="EMBL" id="CP066294">
    <property type="protein sequence ID" value="QQL46887.1"/>
    <property type="molecule type" value="Genomic_DNA"/>
</dbReference>
<feature type="transmembrane region" description="Helical" evidence="7">
    <location>
        <begin position="318"/>
        <end position="337"/>
    </location>
</feature>
<dbReference type="RefSeq" id="WP_002284507.1">
    <property type="nucleotide sequence ID" value="NZ_CBCRTG010000007.1"/>
</dbReference>
<dbReference type="Pfam" id="PF01554">
    <property type="entry name" value="MatE"/>
    <property type="match status" value="2"/>
</dbReference>
<feature type="transmembrane region" description="Helical" evidence="7">
    <location>
        <begin position="52"/>
        <end position="78"/>
    </location>
</feature>
<name>A0AAX1K181_STRMG</name>
<feature type="transmembrane region" description="Helical" evidence="7">
    <location>
        <begin position="133"/>
        <end position="152"/>
    </location>
</feature>
<accession>A0AAX1K181</accession>
<evidence type="ECO:0000256" key="2">
    <source>
        <dbReference type="ARBA" id="ARBA00022448"/>
    </source>
</evidence>
<feature type="transmembrane region" description="Helical" evidence="7">
    <location>
        <begin position="236"/>
        <end position="257"/>
    </location>
</feature>
<evidence type="ECO:0000256" key="6">
    <source>
        <dbReference type="ARBA" id="ARBA00023136"/>
    </source>
</evidence>
<evidence type="ECO:0000313" key="9">
    <source>
        <dbReference type="Proteomes" id="UP000595884"/>
    </source>
</evidence>
<dbReference type="GO" id="GO:0005886">
    <property type="term" value="C:plasma membrane"/>
    <property type="evidence" value="ECO:0007669"/>
    <property type="project" value="UniProtKB-SubCell"/>
</dbReference>
<evidence type="ECO:0000256" key="4">
    <source>
        <dbReference type="ARBA" id="ARBA00022692"/>
    </source>
</evidence>
<feature type="transmembrane region" description="Helical" evidence="7">
    <location>
        <begin position="164"/>
        <end position="185"/>
    </location>
</feature>
<evidence type="ECO:0000313" key="8">
    <source>
        <dbReference type="EMBL" id="QQL46887.1"/>
    </source>
</evidence>
<dbReference type="PANTHER" id="PTHR43823">
    <property type="entry name" value="SPORULATION PROTEIN YKVU"/>
    <property type="match status" value="1"/>
</dbReference>
<dbReference type="AlphaFoldDB" id="A0AAX1K181"/>
<dbReference type="GO" id="GO:0042910">
    <property type="term" value="F:xenobiotic transmembrane transporter activity"/>
    <property type="evidence" value="ECO:0007669"/>
    <property type="project" value="InterPro"/>
</dbReference>
<proteinExistence type="predicted"/>
<dbReference type="PANTHER" id="PTHR43823:SF3">
    <property type="entry name" value="MULTIDRUG EXPORT PROTEIN MEPA"/>
    <property type="match status" value="1"/>
</dbReference>
<evidence type="ECO:0000256" key="1">
    <source>
        <dbReference type="ARBA" id="ARBA00004651"/>
    </source>
</evidence>
<evidence type="ECO:0000256" key="5">
    <source>
        <dbReference type="ARBA" id="ARBA00022989"/>
    </source>
</evidence>
<organism evidence="8 9">
    <name type="scientific">Streptococcus mutans</name>
    <dbReference type="NCBI Taxonomy" id="1309"/>
    <lineage>
        <taxon>Bacteria</taxon>
        <taxon>Bacillati</taxon>
        <taxon>Bacillota</taxon>
        <taxon>Bacilli</taxon>
        <taxon>Lactobacillales</taxon>
        <taxon>Streptococcaceae</taxon>
        <taxon>Streptococcus</taxon>
    </lineage>
</organism>
<feature type="transmembrane region" description="Helical" evidence="7">
    <location>
        <begin position="197"/>
        <end position="215"/>
    </location>
</feature>
<dbReference type="InterPro" id="IPR002528">
    <property type="entry name" value="MATE_fam"/>
</dbReference>
<keyword evidence="5 7" id="KW-1133">Transmembrane helix</keyword>
<feature type="transmembrane region" description="Helical" evidence="7">
    <location>
        <begin position="12"/>
        <end position="32"/>
    </location>
</feature>
<feature type="transmembrane region" description="Helical" evidence="7">
    <location>
        <begin position="90"/>
        <end position="113"/>
    </location>
</feature>
<gene>
    <name evidence="8" type="ORF">IGS65_007345</name>
</gene>
<protein>
    <submittedName>
        <fullName evidence="8">Multidrug transporter MatE</fullName>
    </submittedName>
</protein>
<dbReference type="InterPro" id="IPR048279">
    <property type="entry name" value="MdtK-like"/>
</dbReference>
<dbReference type="GO" id="GO:0015297">
    <property type="term" value="F:antiporter activity"/>
    <property type="evidence" value="ECO:0007669"/>
    <property type="project" value="InterPro"/>
</dbReference>
<keyword evidence="3" id="KW-1003">Cell membrane</keyword>
<feature type="transmembrane region" description="Helical" evidence="7">
    <location>
        <begin position="390"/>
        <end position="410"/>
    </location>
</feature>
<feature type="transmembrane region" description="Helical" evidence="7">
    <location>
        <begin position="416"/>
        <end position="435"/>
    </location>
</feature>
<dbReference type="Proteomes" id="UP000595884">
    <property type="component" value="Chromosome"/>
</dbReference>
<dbReference type="InterPro" id="IPR051327">
    <property type="entry name" value="MATE_MepA_subfamily"/>
</dbReference>
<reference evidence="9" key="1">
    <citation type="submission" date="2020-12" db="EMBL/GenBank/DDBJ databases">
        <authorList>
            <person name="Wen Z.T."/>
        </authorList>
    </citation>
    <scope>NUCLEOTIDE SEQUENCE [LARGE SCALE GENOMIC DNA]</scope>
    <source>
        <strain evidence="9">27-3</strain>
    </source>
</reference>
<sequence length="443" mass="48652">MNKLERSPIRKLLIQLIIPSLVTAVVSGSYNLVDGIFIGQALGIVGNSANAYTFMIYALVYSFSALASEGTASLLTIALGENNNKRAEKILNTSVLISVVLSVIQSILIWVGLNYLLALFGTPSHLYHYIQEFSLVFLIGSPIYFVSHTLLYCIRAQGAVKKVLYINLASFVVNTGAGAVFILVFNMGFTGSALSTVLANLITLIMTCHEYVRVSSSLKLKVSFMFSGSKKLRKKIISMGLPFFLTTIISVLLLTLYNRIALIYAGSFGIAALSIVSSIYRYIVSLMNAITNGVQPVISFNYGAGKNIRVQEGLRDSLIIGTLFSSVLFGVIQLYSREIAGFFNSENEEFVAFASEALKLVMISLPLQGIINIGTNYFQYISRARVSTILVVLRQIVLQIPLAILLPLKFNISGLWASYYIADVLIFLVIVVWLIKSTKMTDI</sequence>
<keyword evidence="2" id="KW-0813">Transport</keyword>
<feature type="transmembrane region" description="Helical" evidence="7">
    <location>
        <begin position="263"/>
        <end position="283"/>
    </location>
</feature>
<feature type="transmembrane region" description="Helical" evidence="7">
    <location>
        <begin position="357"/>
        <end position="378"/>
    </location>
</feature>
<evidence type="ECO:0000256" key="7">
    <source>
        <dbReference type="SAM" id="Phobius"/>
    </source>
</evidence>
<dbReference type="PIRSF" id="PIRSF006603">
    <property type="entry name" value="DinF"/>
    <property type="match status" value="1"/>
</dbReference>
<evidence type="ECO:0000256" key="3">
    <source>
        <dbReference type="ARBA" id="ARBA00022475"/>
    </source>
</evidence>
<keyword evidence="6 7" id="KW-0472">Membrane</keyword>
<comment type="subcellular location">
    <subcellularLocation>
        <location evidence="1">Cell membrane</location>
        <topology evidence="1">Multi-pass membrane protein</topology>
    </subcellularLocation>
</comment>